<reference evidence="3 4" key="1">
    <citation type="journal article" date="2019" name="Int. J. Syst. Evol. Microbiol.">
        <title>The Global Catalogue of Microorganisms (GCM) 10K type strain sequencing project: providing services to taxonomists for standard genome sequencing and annotation.</title>
        <authorList>
            <consortium name="The Broad Institute Genomics Platform"/>
            <consortium name="The Broad Institute Genome Sequencing Center for Infectious Disease"/>
            <person name="Wu L."/>
            <person name="Ma J."/>
        </authorList>
    </citation>
    <scope>NUCLEOTIDE SEQUENCE [LARGE SCALE GENOMIC DNA]</scope>
    <source>
        <strain evidence="3 4">DT31</strain>
    </source>
</reference>
<dbReference type="Gene3D" id="3.40.30.10">
    <property type="entry name" value="Glutaredoxin"/>
    <property type="match status" value="1"/>
</dbReference>
<dbReference type="InterPro" id="IPR024705">
    <property type="entry name" value="Ssp411"/>
</dbReference>
<dbReference type="Gene3D" id="1.50.10.10">
    <property type="match status" value="1"/>
</dbReference>
<evidence type="ECO:0000313" key="3">
    <source>
        <dbReference type="EMBL" id="MFC7068074.1"/>
    </source>
</evidence>
<dbReference type="InterPro" id="IPR008928">
    <property type="entry name" value="6-hairpin_glycosidase_sf"/>
</dbReference>
<feature type="region of interest" description="Disordered" evidence="1">
    <location>
        <begin position="1"/>
        <end position="27"/>
    </location>
</feature>
<dbReference type="PROSITE" id="PS51352">
    <property type="entry name" value="THIOREDOXIN_2"/>
    <property type="match status" value="1"/>
</dbReference>
<name>A0ABD5W7X3_9EURY</name>
<accession>A0ABD5W7X3</accession>
<dbReference type="Proteomes" id="UP001596461">
    <property type="component" value="Unassembled WGS sequence"/>
</dbReference>
<protein>
    <submittedName>
        <fullName evidence="3">DUF255 domain-containing protein</fullName>
    </submittedName>
</protein>
<feature type="region of interest" description="Disordered" evidence="1">
    <location>
        <begin position="551"/>
        <end position="574"/>
    </location>
</feature>
<dbReference type="SUPFAM" id="SSF52833">
    <property type="entry name" value="Thioredoxin-like"/>
    <property type="match status" value="1"/>
</dbReference>
<proteinExistence type="predicted"/>
<comment type="caution">
    <text evidence="3">The sequence shown here is derived from an EMBL/GenBank/DDBJ whole genome shotgun (WGS) entry which is preliminary data.</text>
</comment>
<evidence type="ECO:0000256" key="1">
    <source>
        <dbReference type="SAM" id="MobiDB-lite"/>
    </source>
</evidence>
<dbReference type="InterPro" id="IPR012341">
    <property type="entry name" value="6hp_glycosidase-like_sf"/>
</dbReference>
<dbReference type="InterPro" id="IPR004879">
    <property type="entry name" value="Ssp411-like_TRX"/>
</dbReference>
<dbReference type="EMBL" id="JBHTAH010000001">
    <property type="protein sequence ID" value="MFC7068074.1"/>
    <property type="molecule type" value="Genomic_DNA"/>
</dbReference>
<organism evidence="3 4">
    <name type="scientific">Halobaculum lipolyticum</name>
    <dbReference type="NCBI Taxonomy" id="3032001"/>
    <lineage>
        <taxon>Archaea</taxon>
        <taxon>Methanobacteriati</taxon>
        <taxon>Methanobacteriota</taxon>
        <taxon>Stenosarchaea group</taxon>
        <taxon>Halobacteria</taxon>
        <taxon>Halobacteriales</taxon>
        <taxon>Haloferacaceae</taxon>
        <taxon>Halobaculum</taxon>
    </lineage>
</organism>
<dbReference type="SUPFAM" id="SSF48208">
    <property type="entry name" value="Six-hairpin glycosidases"/>
    <property type="match status" value="1"/>
</dbReference>
<keyword evidence="4" id="KW-1185">Reference proteome</keyword>
<dbReference type="RefSeq" id="WP_390209696.1">
    <property type="nucleotide sequence ID" value="NZ_JBHTAH010000001.1"/>
</dbReference>
<evidence type="ECO:0000313" key="4">
    <source>
        <dbReference type="Proteomes" id="UP001596461"/>
    </source>
</evidence>
<dbReference type="PANTHER" id="PTHR42899:SF1">
    <property type="entry name" value="SPERMATOGENESIS-ASSOCIATED PROTEIN 20"/>
    <property type="match status" value="1"/>
</dbReference>
<feature type="domain" description="Thioredoxin" evidence="2">
    <location>
        <begin position="56"/>
        <end position="179"/>
    </location>
</feature>
<dbReference type="PIRSF" id="PIRSF006402">
    <property type="entry name" value="UCP006402_thioredoxin"/>
    <property type="match status" value="1"/>
</dbReference>
<dbReference type="InterPro" id="IPR013766">
    <property type="entry name" value="Thioredoxin_domain"/>
</dbReference>
<dbReference type="PANTHER" id="PTHR42899">
    <property type="entry name" value="SPERMATOGENESIS-ASSOCIATED PROTEIN 20"/>
    <property type="match status" value="1"/>
</dbReference>
<sequence>MRRTAGTRRPRAGSRAARRAGSGPGCAYTRSPRGVYSPFRCHTGGRTAAVRERRLYPPAAPSVGMTAETRVEWREWGADAFAEATRTDTPVLLFLTATWCDDCHRMLVETFGEPRIAANVNDGFVPVKVDVDRQPRVRERYNMGGFPSTVFTTPTGELLTGATYLGPDGFRSVLDRVRETWDASGESAGRVPRALAGTETPSGPVTTAIEEHLAGQLDAQWDPEFAGWGDDAKFPMPRTVEFALKRDRYKATQTLDAIERNLVDDDGGVYRYAGARDWSDPAREKLLADDAGVMRAFANAYLYTGDESYRDAADGVRAFLDADLWSGFAYGASVGPDGDRTDLTAYAGGNALAADALLTLAAYTDDDDARDAAEDTLAYLRETLVGDDGTVRHADEADTETDLLADVARVAAAFCRAESVLGEGVDVARAVADRGIDVLGDEDAFRDGPATGAGMLDRPLRPIDGVVEFADALLDLAALTGADRYRERAETAVGAFAGATERMGVQVAGYGSVAARLTRDPLVVDVGAPVGSDLHRAALRVADHEKVVVPDSDRTADGTATLRGRDADPADSPDALMRTVADAAR</sequence>
<evidence type="ECO:0000259" key="2">
    <source>
        <dbReference type="PROSITE" id="PS51352"/>
    </source>
</evidence>
<dbReference type="AlphaFoldDB" id="A0ABD5W7X3"/>
<feature type="compositionally biased region" description="Basic residues" evidence="1">
    <location>
        <begin position="1"/>
        <end position="18"/>
    </location>
</feature>
<dbReference type="Pfam" id="PF03190">
    <property type="entry name" value="Thioredox_DsbH"/>
    <property type="match status" value="1"/>
</dbReference>
<dbReference type="InterPro" id="IPR036249">
    <property type="entry name" value="Thioredoxin-like_sf"/>
</dbReference>
<gene>
    <name evidence="3" type="ORF">ACFQL9_00330</name>
</gene>